<dbReference type="EMBL" id="JAGSXJ010000004">
    <property type="protein sequence ID" value="KAH6692383.1"/>
    <property type="molecule type" value="Genomic_DNA"/>
</dbReference>
<name>A0A9P9AB66_9PEZI</name>
<accession>A0A9P9AB66</accession>
<dbReference type="Proteomes" id="UP000770015">
    <property type="component" value="Unassembled WGS sequence"/>
</dbReference>
<dbReference type="OrthoDB" id="4846833at2759"/>
<dbReference type="AlphaFoldDB" id="A0A9P9AB66"/>
<evidence type="ECO:0000313" key="1">
    <source>
        <dbReference type="EMBL" id="KAH6692383.1"/>
    </source>
</evidence>
<reference evidence="1" key="1">
    <citation type="journal article" date="2021" name="Nat. Commun.">
        <title>Genetic determinants of endophytism in the Arabidopsis root mycobiome.</title>
        <authorList>
            <person name="Mesny F."/>
            <person name="Miyauchi S."/>
            <person name="Thiergart T."/>
            <person name="Pickel B."/>
            <person name="Atanasova L."/>
            <person name="Karlsson M."/>
            <person name="Huettel B."/>
            <person name="Barry K.W."/>
            <person name="Haridas S."/>
            <person name="Chen C."/>
            <person name="Bauer D."/>
            <person name="Andreopoulos W."/>
            <person name="Pangilinan J."/>
            <person name="LaButti K."/>
            <person name="Riley R."/>
            <person name="Lipzen A."/>
            <person name="Clum A."/>
            <person name="Drula E."/>
            <person name="Henrissat B."/>
            <person name="Kohler A."/>
            <person name="Grigoriev I.V."/>
            <person name="Martin F.M."/>
            <person name="Hacquard S."/>
        </authorList>
    </citation>
    <scope>NUCLEOTIDE SEQUENCE</scope>
    <source>
        <strain evidence="1">MPI-SDFR-AT-0117</strain>
    </source>
</reference>
<organism evidence="1 2">
    <name type="scientific">Plectosphaerella plurivora</name>
    <dbReference type="NCBI Taxonomy" id="936078"/>
    <lineage>
        <taxon>Eukaryota</taxon>
        <taxon>Fungi</taxon>
        <taxon>Dikarya</taxon>
        <taxon>Ascomycota</taxon>
        <taxon>Pezizomycotina</taxon>
        <taxon>Sordariomycetes</taxon>
        <taxon>Hypocreomycetidae</taxon>
        <taxon>Glomerellales</taxon>
        <taxon>Plectosphaerellaceae</taxon>
        <taxon>Plectosphaerella</taxon>
    </lineage>
</organism>
<comment type="caution">
    <text evidence="1">The sequence shown here is derived from an EMBL/GenBank/DDBJ whole genome shotgun (WGS) entry which is preliminary data.</text>
</comment>
<sequence length="404" mass="45759">MTQPACPDEFVEQDRRALHSKGRILEVRDDFCIIPFGLKEYPAYFQNDTSRWNSKKIGDRSRTQLVFDHPPRAGHPPAEQARQATLRVERRLKSHEYDETQLLLCSVLKPPKIAGPFIHIPHKGTIVVAKVFDPLFYTPVNDFTDERVDTVAQADREIAHEGTAYKRLSEYSDKAAHPESTLIPGFQPKFYGFWHFLAKSKDPAFVERTRPVRLLLLEYVDGISIAEMSRRKNGTLVPLDSCKQPISDPKKVALKDVDTNANVEANNLFHWQRRLFIIDAVVDGLARQKHMGVDLAHACPIRPDQIIVEGGFDAVTTTLPYSPDLGGNMANPRIVVVNYTRAITGEATAYKSLIWQKVPLPCSPIDYDSLRSLVRLRGWWPASLDKLPDQERAAFLASLVRTNL</sequence>
<protein>
    <submittedName>
        <fullName evidence="1">Uncharacterized protein</fullName>
    </submittedName>
</protein>
<evidence type="ECO:0000313" key="2">
    <source>
        <dbReference type="Proteomes" id="UP000770015"/>
    </source>
</evidence>
<keyword evidence="2" id="KW-1185">Reference proteome</keyword>
<gene>
    <name evidence="1" type="ORF">F5X68DRAFT_228755</name>
</gene>
<proteinExistence type="predicted"/>